<protein>
    <submittedName>
        <fullName evidence="2">Uncharacterized protein</fullName>
    </submittedName>
</protein>
<dbReference type="Proteomes" id="UP000000437">
    <property type="component" value="Chromosome 8"/>
</dbReference>
<reference evidence="2" key="1">
    <citation type="submission" date="2025-08" db="UniProtKB">
        <authorList>
            <consortium name="RefSeq"/>
        </authorList>
    </citation>
    <scope>IDENTIFICATION</scope>
    <source>
        <strain evidence="2">Tuebingen</strain>
        <tissue evidence="2">Fibroblasts and whole tissue</tissue>
    </source>
</reference>
<dbReference type="RefSeq" id="XP_073767072.1">
    <property type="nucleotide sequence ID" value="XM_073910971.1"/>
</dbReference>
<evidence type="ECO:0000313" key="2">
    <source>
        <dbReference type="RefSeq" id="XP_073767072.1"/>
    </source>
</evidence>
<organism evidence="1 2">
    <name type="scientific">Danio rerio</name>
    <name type="common">Zebrafish</name>
    <name type="synonym">Brachydanio rerio</name>
    <dbReference type="NCBI Taxonomy" id="7955"/>
    <lineage>
        <taxon>Eukaryota</taxon>
        <taxon>Metazoa</taxon>
        <taxon>Chordata</taxon>
        <taxon>Craniata</taxon>
        <taxon>Vertebrata</taxon>
        <taxon>Euteleostomi</taxon>
        <taxon>Actinopterygii</taxon>
        <taxon>Neopterygii</taxon>
        <taxon>Teleostei</taxon>
        <taxon>Ostariophysi</taxon>
        <taxon>Cypriniformes</taxon>
        <taxon>Danionidae</taxon>
        <taxon>Danioninae</taxon>
        <taxon>Danio</taxon>
    </lineage>
</organism>
<sequence>MTYAPVGMPGGNPPADTGQQFIKLGSAKSFLHPGMVSGGVYELTELEEKTNSEEKKSNSLPASPDLHNTVAQLQHSLALLEVEIIEISEHVQSKTLSTEDTEQLRDQLCQIRNALKVSIQELKGDMSTLSQDRDNLQKDLTDLKHTMGKALSEMKDHLTRELTGFKVELQQRDTQIETLRTELKSLSAPLNNQTIKHPLPLTKARSPLRPTEPPPPNNTQRETDTPKTASNTGVEHQKPSTTTPSTPKESPQPQSTQIEIAILMDSNGKFLQEKKLLPGHKTSKLWCPKTSDALRILSAPSFGTPSHIIIHTGTNDLRAQQERVGQLVCRVAEKAAETCPNAKITISTLLPRRDIHPDTINRVNADISRGCALLPNVHLTHHTSITVRDLYDHVHIKKDKVNVFAKALKDTAWGRQTSAHTTNRLSPPYHMENMKQPPPGHHWGPPPHTRHFQPTQAQQQRPRPSSGHSQKTQTMPGPPQRETPTAGHHQRPTPSNRLNPRQVNNSRRSPQHPTTSTTAADSTPRPALLPQPRNYAQAIKGPAKPLEMGEIRQLLQYISAQLT</sequence>
<evidence type="ECO:0000313" key="1">
    <source>
        <dbReference type="Proteomes" id="UP000000437"/>
    </source>
</evidence>
<keyword evidence="1" id="KW-1185">Reference proteome</keyword>
<accession>A0AC58GBG9</accession>
<gene>
    <name evidence="2" type="primary">LOC141375894</name>
</gene>
<name>A0AC58GBG9_DANRE</name>
<proteinExistence type="predicted"/>